<evidence type="ECO:0000313" key="4">
    <source>
        <dbReference type="WBParaSite" id="SCUD_0001697201-mRNA-1"/>
    </source>
</evidence>
<dbReference type="GO" id="GO:0016082">
    <property type="term" value="P:synaptic vesicle priming"/>
    <property type="evidence" value="ECO:0007669"/>
    <property type="project" value="TreeGrafter"/>
</dbReference>
<evidence type="ECO:0000313" key="3">
    <source>
        <dbReference type="Proteomes" id="UP000279833"/>
    </source>
</evidence>
<gene>
    <name evidence="2" type="ORF">SCUD_LOCUS16969</name>
</gene>
<dbReference type="AlphaFoldDB" id="A0A183KPI7"/>
<dbReference type="PANTHER" id="PTHR10480:SF12">
    <property type="entry name" value="UNC-13, ISOFORM E"/>
    <property type="match status" value="1"/>
</dbReference>
<keyword evidence="3" id="KW-1185">Reference proteome</keyword>
<protein>
    <submittedName>
        <fullName evidence="4">Secreted protein</fullName>
    </submittedName>
</protein>
<dbReference type="GO" id="GO:0035249">
    <property type="term" value="P:synaptic transmission, glutamatergic"/>
    <property type="evidence" value="ECO:0007669"/>
    <property type="project" value="TreeGrafter"/>
</dbReference>
<feature type="region of interest" description="Disordered" evidence="1">
    <location>
        <begin position="35"/>
        <end position="54"/>
    </location>
</feature>
<dbReference type="WBParaSite" id="SCUD_0001697201-mRNA-1">
    <property type="protein sequence ID" value="SCUD_0001697201-mRNA-1"/>
    <property type="gene ID" value="SCUD_0001697201"/>
</dbReference>
<dbReference type="GO" id="GO:0098831">
    <property type="term" value="C:presynaptic active zone cytoplasmic component"/>
    <property type="evidence" value="ECO:0007669"/>
    <property type="project" value="TreeGrafter"/>
</dbReference>
<dbReference type="EMBL" id="UZAK01039250">
    <property type="protein sequence ID" value="VDP62569.1"/>
    <property type="molecule type" value="Genomic_DNA"/>
</dbReference>
<dbReference type="GO" id="GO:0031594">
    <property type="term" value="C:neuromuscular junction"/>
    <property type="evidence" value="ECO:0007669"/>
    <property type="project" value="TreeGrafter"/>
</dbReference>
<dbReference type="GO" id="GO:0016081">
    <property type="term" value="P:synaptic vesicle docking"/>
    <property type="evidence" value="ECO:0007669"/>
    <property type="project" value="TreeGrafter"/>
</dbReference>
<evidence type="ECO:0000256" key="1">
    <source>
        <dbReference type="SAM" id="MobiDB-lite"/>
    </source>
</evidence>
<dbReference type="GO" id="GO:0099525">
    <property type="term" value="P:presynaptic dense core vesicle exocytosis"/>
    <property type="evidence" value="ECO:0007669"/>
    <property type="project" value="TreeGrafter"/>
</dbReference>
<dbReference type="InterPro" id="IPR027080">
    <property type="entry name" value="Unc-13"/>
</dbReference>
<organism evidence="4">
    <name type="scientific">Schistosoma curassoni</name>
    <dbReference type="NCBI Taxonomy" id="6186"/>
    <lineage>
        <taxon>Eukaryota</taxon>
        <taxon>Metazoa</taxon>
        <taxon>Spiralia</taxon>
        <taxon>Lophotrochozoa</taxon>
        <taxon>Platyhelminthes</taxon>
        <taxon>Trematoda</taxon>
        <taxon>Digenea</taxon>
        <taxon>Strigeidida</taxon>
        <taxon>Schistosomatoidea</taxon>
        <taxon>Schistosomatidae</taxon>
        <taxon>Schistosoma</taxon>
    </lineage>
</organism>
<dbReference type="STRING" id="6186.A0A183KPI7"/>
<dbReference type="PANTHER" id="PTHR10480">
    <property type="entry name" value="PROTEIN UNC-13 HOMOLOG"/>
    <property type="match status" value="1"/>
</dbReference>
<dbReference type="GO" id="GO:0030672">
    <property type="term" value="C:synaptic vesicle membrane"/>
    <property type="evidence" value="ECO:0007669"/>
    <property type="project" value="TreeGrafter"/>
</dbReference>
<name>A0A183KPI7_9TREM</name>
<reference evidence="4" key="1">
    <citation type="submission" date="2016-06" db="UniProtKB">
        <authorList>
            <consortium name="WormBaseParasite"/>
        </authorList>
    </citation>
    <scope>IDENTIFICATION</scope>
</reference>
<dbReference type="GO" id="GO:0017075">
    <property type="term" value="F:syntaxin-1 binding"/>
    <property type="evidence" value="ECO:0007669"/>
    <property type="project" value="TreeGrafter"/>
</dbReference>
<evidence type="ECO:0000313" key="2">
    <source>
        <dbReference type="EMBL" id="VDP62569.1"/>
    </source>
</evidence>
<dbReference type="GO" id="GO:0019992">
    <property type="term" value="F:diacylglycerol binding"/>
    <property type="evidence" value="ECO:0007669"/>
    <property type="project" value="InterPro"/>
</dbReference>
<dbReference type="GO" id="GO:0042734">
    <property type="term" value="C:presynaptic membrane"/>
    <property type="evidence" value="ECO:0007669"/>
    <property type="project" value="TreeGrafter"/>
</dbReference>
<dbReference type="GO" id="GO:0005516">
    <property type="term" value="F:calmodulin binding"/>
    <property type="evidence" value="ECO:0007669"/>
    <property type="project" value="TreeGrafter"/>
</dbReference>
<accession>A0A183KPI7</accession>
<dbReference type="GO" id="GO:0061789">
    <property type="term" value="P:dense core granule priming"/>
    <property type="evidence" value="ECO:0007669"/>
    <property type="project" value="TreeGrafter"/>
</dbReference>
<reference evidence="2 3" key="2">
    <citation type="submission" date="2018-11" db="EMBL/GenBank/DDBJ databases">
        <authorList>
            <consortium name="Pathogen Informatics"/>
        </authorList>
    </citation>
    <scope>NUCLEOTIDE SEQUENCE [LARGE SCALE GENOMIC DNA]</scope>
    <source>
        <strain evidence="2">Dakar</strain>
        <strain evidence="3">Dakar, Senegal</strain>
    </source>
</reference>
<dbReference type="GO" id="GO:0043195">
    <property type="term" value="C:terminal bouton"/>
    <property type="evidence" value="ECO:0007669"/>
    <property type="project" value="TreeGrafter"/>
</dbReference>
<dbReference type="Proteomes" id="UP000279833">
    <property type="component" value="Unassembled WGS sequence"/>
</dbReference>
<sequence length="54" mass="5727">MTHFACLTAKYNCPGVPAQLSVLLANINAFYAHTTSSNSQTASERFSASNFGVS</sequence>
<proteinExistence type="predicted"/>